<evidence type="ECO:0000313" key="1">
    <source>
        <dbReference type="EMBL" id="JAI04380.1"/>
    </source>
</evidence>
<dbReference type="EMBL" id="GBXM01004198">
    <property type="protein sequence ID" value="JAI04380.1"/>
    <property type="molecule type" value="Transcribed_RNA"/>
</dbReference>
<sequence>MGKCIRVKR</sequence>
<name>A0A0E9XP24_ANGAN</name>
<reference evidence="1" key="1">
    <citation type="submission" date="2014-11" db="EMBL/GenBank/DDBJ databases">
        <authorList>
            <person name="Amaro Gonzalez C."/>
        </authorList>
    </citation>
    <scope>NUCLEOTIDE SEQUENCE</scope>
</reference>
<proteinExistence type="predicted"/>
<accession>A0A0E9XP24</accession>
<reference evidence="1" key="2">
    <citation type="journal article" date="2015" name="Fish Shellfish Immunol.">
        <title>Early steps in the European eel (Anguilla anguilla)-Vibrio vulnificus interaction in the gills: Role of the RtxA13 toxin.</title>
        <authorList>
            <person name="Callol A."/>
            <person name="Pajuelo D."/>
            <person name="Ebbesson L."/>
            <person name="Teles M."/>
            <person name="MacKenzie S."/>
            <person name="Amaro C."/>
        </authorList>
    </citation>
    <scope>NUCLEOTIDE SEQUENCE</scope>
</reference>
<protein>
    <submittedName>
        <fullName evidence="1">Uncharacterized protein</fullName>
    </submittedName>
</protein>
<organism evidence="1">
    <name type="scientific">Anguilla anguilla</name>
    <name type="common">European freshwater eel</name>
    <name type="synonym">Muraena anguilla</name>
    <dbReference type="NCBI Taxonomy" id="7936"/>
    <lineage>
        <taxon>Eukaryota</taxon>
        <taxon>Metazoa</taxon>
        <taxon>Chordata</taxon>
        <taxon>Craniata</taxon>
        <taxon>Vertebrata</taxon>
        <taxon>Euteleostomi</taxon>
        <taxon>Actinopterygii</taxon>
        <taxon>Neopterygii</taxon>
        <taxon>Teleostei</taxon>
        <taxon>Anguilliformes</taxon>
        <taxon>Anguillidae</taxon>
        <taxon>Anguilla</taxon>
    </lineage>
</organism>